<evidence type="ECO:0000256" key="1">
    <source>
        <dbReference type="SAM" id="MobiDB-lite"/>
    </source>
</evidence>
<evidence type="ECO:0000313" key="3">
    <source>
        <dbReference type="Proteomes" id="UP001446871"/>
    </source>
</evidence>
<name>A0ABR1WJ10_9PEZI</name>
<feature type="region of interest" description="Disordered" evidence="1">
    <location>
        <begin position="16"/>
        <end position="50"/>
    </location>
</feature>
<feature type="compositionally biased region" description="Polar residues" evidence="1">
    <location>
        <begin position="16"/>
        <end position="48"/>
    </location>
</feature>
<dbReference type="Proteomes" id="UP001446871">
    <property type="component" value="Unassembled WGS sequence"/>
</dbReference>
<gene>
    <name evidence="2" type="ORF">PG996_002280</name>
</gene>
<accession>A0ABR1WJ10</accession>
<dbReference type="EMBL" id="JAQQWM010000001">
    <property type="protein sequence ID" value="KAK8083499.1"/>
    <property type="molecule type" value="Genomic_DNA"/>
</dbReference>
<feature type="region of interest" description="Disordered" evidence="1">
    <location>
        <begin position="63"/>
        <end position="85"/>
    </location>
</feature>
<comment type="caution">
    <text evidence="2">The sequence shown here is derived from an EMBL/GenBank/DDBJ whole genome shotgun (WGS) entry which is preliminary data.</text>
</comment>
<sequence>MAGIISAFFSTLLPSTRTPEQCAPTSLASESHAVDSTQDSASANTQETPYPFTLWEPKSITATLSAGTQDSAPANTEETLYPSTA</sequence>
<keyword evidence="3" id="KW-1185">Reference proteome</keyword>
<organism evidence="2 3">
    <name type="scientific">Apiospora saccharicola</name>
    <dbReference type="NCBI Taxonomy" id="335842"/>
    <lineage>
        <taxon>Eukaryota</taxon>
        <taxon>Fungi</taxon>
        <taxon>Dikarya</taxon>
        <taxon>Ascomycota</taxon>
        <taxon>Pezizomycotina</taxon>
        <taxon>Sordariomycetes</taxon>
        <taxon>Xylariomycetidae</taxon>
        <taxon>Amphisphaeriales</taxon>
        <taxon>Apiosporaceae</taxon>
        <taxon>Apiospora</taxon>
    </lineage>
</organism>
<proteinExistence type="predicted"/>
<evidence type="ECO:0000313" key="2">
    <source>
        <dbReference type="EMBL" id="KAK8083499.1"/>
    </source>
</evidence>
<reference evidence="2 3" key="1">
    <citation type="submission" date="2023-01" db="EMBL/GenBank/DDBJ databases">
        <title>Analysis of 21 Apiospora genomes using comparative genomics revels a genus with tremendous synthesis potential of carbohydrate active enzymes and secondary metabolites.</title>
        <authorList>
            <person name="Sorensen T."/>
        </authorList>
    </citation>
    <scope>NUCLEOTIDE SEQUENCE [LARGE SCALE GENOMIC DNA]</scope>
    <source>
        <strain evidence="2 3">CBS 83171</strain>
    </source>
</reference>
<protein>
    <submittedName>
        <fullName evidence="2">Uncharacterized protein</fullName>
    </submittedName>
</protein>